<dbReference type="EMBL" id="NCSJ02000037">
    <property type="protein sequence ID" value="RFU33329.1"/>
    <property type="molecule type" value="Genomic_DNA"/>
</dbReference>
<feature type="compositionally biased region" description="Basic and acidic residues" evidence="1">
    <location>
        <begin position="11"/>
        <end position="36"/>
    </location>
</feature>
<accession>A0A3E2HIT2</accession>
<proteinExistence type="predicted"/>
<dbReference type="AlphaFoldDB" id="A0A3E2HIT2"/>
<organism evidence="2 3">
    <name type="scientific">Scytalidium lignicola</name>
    <name type="common">Hyphomycete</name>
    <dbReference type="NCBI Taxonomy" id="5539"/>
    <lineage>
        <taxon>Eukaryota</taxon>
        <taxon>Fungi</taxon>
        <taxon>Dikarya</taxon>
        <taxon>Ascomycota</taxon>
        <taxon>Pezizomycotina</taxon>
        <taxon>Leotiomycetes</taxon>
        <taxon>Leotiomycetes incertae sedis</taxon>
        <taxon>Scytalidium</taxon>
    </lineage>
</organism>
<feature type="compositionally biased region" description="Basic and acidic residues" evidence="1">
    <location>
        <begin position="67"/>
        <end position="84"/>
    </location>
</feature>
<sequence length="190" mass="21340">MSGIITTNSHDGNENHNEEREKKDNEVMKVVEELELLRPFAQKNNEMEKGEGEGEGKQNKEHRHQRLEKPRQSSEGKAGDEDGKAIQSSDTPFTTSQDSDITTYELLDTQLLSRGLTRLSSWVIVENDAGDSGGMEEGNEGGEGKRGDGDGEDEDGEDSKGGREDWEDCEAECEMDDEAEEEDQVRKWWE</sequence>
<name>A0A3E2HIT2_SCYLI</name>
<feature type="compositionally biased region" description="Basic and acidic residues" evidence="1">
    <location>
        <begin position="45"/>
        <end position="59"/>
    </location>
</feature>
<feature type="region of interest" description="Disordered" evidence="1">
    <location>
        <begin position="1"/>
        <end position="102"/>
    </location>
</feature>
<evidence type="ECO:0000313" key="2">
    <source>
        <dbReference type="EMBL" id="RFU33329.1"/>
    </source>
</evidence>
<feature type="compositionally biased region" description="Acidic residues" evidence="1">
    <location>
        <begin position="165"/>
        <end position="183"/>
    </location>
</feature>
<feature type="non-terminal residue" evidence="2">
    <location>
        <position position="1"/>
    </location>
</feature>
<dbReference type="Proteomes" id="UP000258309">
    <property type="component" value="Unassembled WGS sequence"/>
</dbReference>
<feature type="region of interest" description="Disordered" evidence="1">
    <location>
        <begin position="127"/>
        <end position="190"/>
    </location>
</feature>
<protein>
    <submittedName>
        <fullName evidence="2">Uncharacterized protein</fullName>
    </submittedName>
</protein>
<evidence type="ECO:0000256" key="1">
    <source>
        <dbReference type="SAM" id="MobiDB-lite"/>
    </source>
</evidence>
<feature type="compositionally biased region" description="Polar residues" evidence="1">
    <location>
        <begin position="1"/>
        <end position="10"/>
    </location>
</feature>
<evidence type="ECO:0000313" key="3">
    <source>
        <dbReference type="Proteomes" id="UP000258309"/>
    </source>
</evidence>
<feature type="non-terminal residue" evidence="2">
    <location>
        <position position="190"/>
    </location>
</feature>
<dbReference type="OrthoDB" id="10653425at2759"/>
<keyword evidence="3" id="KW-1185">Reference proteome</keyword>
<reference evidence="2 3" key="1">
    <citation type="submission" date="2018-05" db="EMBL/GenBank/DDBJ databases">
        <title>Draft genome sequence of Scytalidium lignicola DSM 105466, a ubiquitous saprotrophic fungus.</title>
        <authorList>
            <person name="Buettner E."/>
            <person name="Gebauer A.M."/>
            <person name="Hofrichter M."/>
            <person name="Liers C."/>
            <person name="Kellner H."/>
        </authorList>
    </citation>
    <scope>NUCLEOTIDE SEQUENCE [LARGE SCALE GENOMIC DNA]</scope>
    <source>
        <strain evidence="2 3">DSM 105466</strain>
    </source>
</reference>
<comment type="caution">
    <text evidence="2">The sequence shown here is derived from an EMBL/GenBank/DDBJ whole genome shotgun (WGS) entry which is preliminary data.</text>
</comment>
<gene>
    <name evidence="2" type="ORF">B7463_g3008</name>
</gene>
<feature type="compositionally biased region" description="Polar residues" evidence="1">
    <location>
        <begin position="86"/>
        <end position="102"/>
    </location>
</feature>